<sequence>MISEELETLSQLTYNDYEVYKFDNKLISGFKLEKVDSDSDSWRTFYKSSDSNWITFYPFSEYHGGGQQYIIKIGLDDIEQWIDNNFNFEKEIRNLIENE</sequence>
<dbReference type="EMBL" id="BAZW01000117">
    <property type="protein sequence ID" value="GAO27854.1"/>
    <property type="molecule type" value="Genomic_DNA"/>
</dbReference>
<evidence type="ECO:0000313" key="2">
    <source>
        <dbReference type="Proteomes" id="UP000032900"/>
    </source>
</evidence>
<dbReference type="Pfam" id="PF15590">
    <property type="entry name" value="Imm27"/>
    <property type="match status" value="1"/>
</dbReference>
<keyword evidence="2" id="KW-1185">Reference proteome</keyword>
<dbReference type="InterPro" id="IPR028960">
    <property type="entry name" value="Imm27"/>
</dbReference>
<protein>
    <submittedName>
        <fullName evidence="1">Uncharacterized protein</fullName>
    </submittedName>
</protein>
<evidence type="ECO:0000313" key="1">
    <source>
        <dbReference type="EMBL" id="GAO27854.1"/>
    </source>
</evidence>
<accession>A0A0E9LRG8</accession>
<dbReference type="Proteomes" id="UP000032900">
    <property type="component" value="Unassembled WGS sequence"/>
</dbReference>
<gene>
    <name evidence="1" type="ORF">JCM15548_14714</name>
</gene>
<proteinExistence type="predicted"/>
<reference evidence="1 2" key="1">
    <citation type="journal article" date="2015" name="Microbes Environ.">
        <title>Distribution and evolution of nitrogen fixation genes in the phylum bacteroidetes.</title>
        <authorList>
            <person name="Inoue J."/>
            <person name="Oshima K."/>
            <person name="Suda W."/>
            <person name="Sakamoto M."/>
            <person name="Iino T."/>
            <person name="Noda S."/>
            <person name="Hongoh Y."/>
            <person name="Hattori M."/>
            <person name="Ohkuma M."/>
        </authorList>
    </citation>
    <scope>NUCLEOTIDE SEQUENCE [LARGE SCALE GENOMIC DNA]</scope>
    <source>
        <strain evidence="1">JCM 15548</strain>
    </source>
</reference>
<organism evidence="1 2">
    <name type="scientific">Geofilum rubicundum JCM 15548</name>
    <dbReference type="NCBI Taxonomy" id="1236989"/>
    <lineage>
        <taxon>Bacteria</taxon>
        <taxon>Pseudomonadati</taxon>
        <taxon>Bacteroidota</taxon>
        <taxon>Bacteroidia</taxon>
        <taxon>Marinilabiliales</taxon>
        <taxon>Marinilabiliaceae</taxon>
        <taxon>Geofilum</taxon>
    </lineage>
</organism>
<comment type="caution">
    <text evidence="1">The sequence shown here is derived from an EMBL/GenBank/DDBJ whole genome shotgun (WGS) entry which is preliminary data.</text>
</comment>
<dbReference type="AlphaFoldDB" id="A0A0E9LRG8"/>
<name>A0A0E9LRG8_9BACT</name>